<accession>A0A5J4TD25</accession>
<dbReference type="Proteomes" id="UP000324800">
    <property type="component" value="Unassembled WGS sequence"/>
</dbReference>
<dbReference type="AlphaFoldDB" id="A0A5J4TD25"/>
<organism evidence="1 2">
    <name type="scientific">Streblomastix strix</name>
    <dbReference type="NCBI Taxonomy" id="222440"/>
    <lineage>
        <taxon>Eukaryota</taxon>
        <taxon>Metamonada</taxon>
        <taxon>Preaxostyla</taxon>
        <taxon>Oxymonadida</taxon>
        <taxon>Streblomastigidae</taxon>
        <taxon>Streblomastix</taxon>
    </lineage>
</organism>
<comment type="caution">
    <text evidence="1">The sequence shown here is derived from an EMBL/GenBank/DDBJ whole genome shotgun (WGS) entry which is preliminary data.</text>
</comment>
<dbReference type="EMBL" id="SNRW01033981">
    <property type="protein sequence ID" value="KAA6355832.1"/>
    <property type="molecule type" value="Genomic_DNA"/>
</dbReference>
<evidence type="ECO:0000313" key="2">
    <source>
        <dbReference type="Proteomes" id="UP000324800"/>
    </source>
</evidence>
<protein>
    <submittedName>
        <fullName evidence="1">Uncharacterized protein</fullName>
    </submittedName>
</protein>
<sequence>MKVRLQVALIQIHPASKNQFQVLKLTDVESKSKKKFRVHLSPSGIHGHSGSLHKRGTLIYVWETIQILREILNSDGIDKAIAADYVGPKEVVNRKFFKSNQTIK</sequence>
<proteinExistence type="predicted"/>
<evidence type="ECO:0000313" key="1">
    <source>
        <dbReference type="EMBL" id="KAA6355832.1"/>
    </source>
</evidence>
<name>A0A5J4TD25_9EUKA</name>
<reference evidence="1 2" key="1">
    <citation type="submission" date="2019-03" db="EMBL/GenBank/DDBJ databases">
        <title>Single cell metagenomics reveals metabolic interactions within the superorganism composed of flagellate Streblomastix strix and complex community of Bacteroidetes bacteria on its surface.</title>
        <authorList>
            <person name="Treitli S.C."/>
            <person name="Kolisko M."/>
            <person name="Husnik F."/>
            <person name="Keeling P."/>
            <person name="Hampl V."/>
        </authorList>
    </citation>
    <scope>NUCLEOTIDE SEQUENCE [LARGE SCALE GENOMIC DNA]</scope>
    <source>
        <strain evidence="1">ST1C</strain>
    </source>
</reference>
<gene>
    <name evidence="1" type="ORF">EZS28_048642</name>
</gene>